<dbReference type="OrthoDB" id="3405758at2"/>
<gene>
    <name evidence="2" type="ORF">SAMN05444858_103219</name>
</gene>
<feature type="compositionally biased region" description="Basic and acidic residues" evidence="1">
    <location>
        <begin position="44"/>
        <end position="68"/>
    </location>
</feature>
<proteinExistence type="predicted"/>
<dbReference type="STRING" id="1198245.SAMN05444858_103219"/>
<dbReference type="EMBL" id="FTNF01000003">
    <property type="protein sequence ID" value="SIQ60626.1"/>
    <property type="molecule type" value="Genomic_DNA"/>
</dbReference>
<reference evidence="2 3" key="1">
    <citation type="submission" date="2017-01" db="EMBL/GenBank/DDBJ databases">
        <authorList>
            <person name="Mah S.A."/>
            <person name="Swanson W.J."/>
            <person name="Moy G.W."/>
            <person name="Vacquier V.D."/>
        </authorList>
    </citation>
    <scope>NUCLEOTIDE SEQUENCE [LARGE SCALE GENOMIC DNA]</scope>
    <source>
        <strain evidence="2 3">DSM 45758</strain>
    </source>
</reference>
<feature type="region of interest" description="Disordered" evidence="1">
    <location>
        <begin position="38"/>
        <end position="68"/>
    </location>
</feature>
<dbReference type="AlphaFoldDB" id="A0A1N6U5N8"/>
<sequence length="68" mass="7781">MTEAAKQVAQRTEDRLDKVVETVREQFEEITKSRFADLANQGFFDDRIEQGPDRERAESRQGKPDGPG</sequence>
<keyword evidence="3" id="KW-1185">Reference proteome</keyword>
<accession>A0A1N6U5N8</accession>
<protein>
    <submittedName>
        <fullName evidence="2">Uncharacterized protein</fullName>
    </submittedName>
</protein>
<name>A0A1N6U5N8_9ACTN</name>
<dbReference type="RefSeq" id="WP_076469249.1">
    <property type="nucleotide sequence ID" value="NZ_FTNF01000003.1"/>
</dbReference>
<evidence type="ECO:0000313" key="3">
    <source>
        <dbReference type="Proteomes" id="UP000186004"/>
    </source>
</evidence>
<dbReference type="Proteomes" id="UP000186004">
    <property type="component" value="Unassembled WGS sequence"/>
</dbReference>
<evidence type="ECO:0000256" key="1">
    <source>
        <dbReference type="SAM" id="MobiDB-lite"/>
    </source>
</evidence>
<organism evidence="2 3">
    <name type="scientific">Micromonospora avicenniae</name>
    <dbReference type="NCBI Taxonomy" id="1198245"/>
    <lineage>
        <taxon>Bacteria</taxon>
        <taxon>Bacillati</taxon>
        <taxon>Actinomycetota</taxon>
        <taxon>Actinomycetes</taxon>
        <taxon>Micromonosporales</taxon>
        <taxon>Micromonosporaceae</taxon>
        <taxon>Micromonospora</taxon>
    </lineage>
</organism>
<evidence type="ECO:0000313" key="2">
    <source>
        <dbReference type="EMBL" id="SIQ60626.1"/>
    </source>
</evidence>